<evidence type="ECO:0000313" key="2">
    <source>
        <dbReference type="Proteomes" id="UP000532936"/>
    </source>
</evidence>
<reference evidence="1 2" key="1">
    <citation type="submission" date="2020-08" db="EMBL/GenBank/DDBJ databases">
        <title>Genomic Encyclopedia of Type Strains, Phase IV (KMG-IV): sequencing the most valuable type-strain genomes for metagenomic binning, comparative biology and taxonomic classification.</title>
        <authorList>
            <person name="Goeker M."/>
        </authorList>
    </citation>
    <scope>NUCLEOTIDE SEQUENCE [LARGE SCALE GENOMIC DNA]</scope>
    <source>
        <strain evidence="1 2">DSM 14878</strain>
    </source>
</reference>
<evidence type="ECO:0000313" key="1">
    <source>
        <dbReference type="EMBL" id="MBB3873389.1"/>
    </source>
</evidence>
<sequence>MSDIASARRRLVLLADELRMGTITPADAADEIDNVVIPQMFRAQPARQIQKKSVKMTKRLGNRARRIAAASNLSTAEIAGRLNVNPGRVSEALNGQW</sequence>
<gene>
    <name evidence="1" type="ORF">GGR11_002951</name>
</gene>
<comment type="caution">
    <text evidence="1">The sequence shown here is derived from an EMBL/GenBank/DDBJ whole genome shotgun (WGS) entry which is preliminary data.</text>
</comment>
<proteinExistence type="predicted"/>
<dbReference type="AlphaFoldDB" id="A0A7W6A4X6"/>
<dbReference type="Proteomes" id="UP000532936">
    <property type="component" value="Unassembled WGS sequence"/>
</dbReference>
<dbReference type="RefSeq" id="WP_183198144.1">
    <property type="nucleotide sequence ID" value="NZ_JACIDA010000003.1"/>
</dbReference>
<dbReference type="EMBL" id="JACIDA010000003">
    <property type="protein sequence ID" value="MBB3873389.1"/>
    <property type="molecule type" value="Genomic_DNA"/>
</dbReference>
<name>A0A7W6A4X6_9CAUL</name>
<accession>A0A7W6A4X6</accession>
<organism evidence="1 2">
    <name type="scientific">Brevundimonas mediterranea</name>
    <dbReference type="NCBI Taxonomy" id="74329"/>
    <lineage>
        <taxon>Bacteria</taxon>
        <taxon>Pseudomonadati</taxon>
        <taxon>Pseudomonadota</taxon>
        <taxon>Alphaproteobacteria</taxon>
        <taxon>Caulobacterales</taxon>
        <taxon>Caulobacteraceae</taxon>
        <taxon>Brevundimonas</taxon>
    </lineage>
</organism>
<protein>
    <submittedName>
        <fullName evidence="1">Uncharacterized protein</fullName>
    </submittedName>
</protein>